<dbReference type="EMBL" id="JAGPYW010000019">
    <property type="protein sequence ID" value="MCQ4615139.1"/>
    <property type="molecule type" value="Genomic_DNA"/>
</dbReference>
<accession>A0ABD4TS53</accession>
<reference evidence="1 2" key="1">
    <citation type="submission" date="2021-04" db="EMBL/GenBank/DDBJ databases">
        <title>Corynebacterium genitalium sp. nov. and Corynebacterium genitalium sp. nov., two new species of the genus Corynebacterium.</title>
        <authorList>
            <person name="Jaen-Luchoro D."/>
            <person name="Pinyeiro-Iglesias B."/>
            <person name="Al-Shaer S."/>
            <person name="Karlsson R."/>
            <person name="Gonzales-Siles L."/>
            <person name="Cardew S."/>
            <person name="Jensie-Markopolous S."/>
            <person name="Ohlen M."/>
            <person name="Inganas E."/>
            <person name="Moore E.R.B."/>
        </authorList>
    </citation>
    <scope>NUCLEOTIDE SEQUENCE [LARGE SCALE GENOMIC DNA]</scope>
    <source>
        <strain evidence="1 2">CCUG 55013</strain>
    </source>
</reference>
<proteinExistence type="predicted"/>
<sequence length="237" mass="25897">MRDRTMTIDDAAAPLPTAELMRRAAELSPKQREVLDALDSFPEGALLSELSKELGIHVNTVRGHVDELAERGLVGWRVASRTTRGRPSHVYHARTPQHHAVMHEYVALVESLIESLAGFDLDAARDFGRAWARRNADRFGEPPEDFEELADAVLRSLREMGFDPLVREADGDASVEVGLQACPFVAADGTPPAATICALHQGFIDATIGPHHLDFMPFDAPGQCGARLVNRSASRSD</sequence>
<dbReference type="RefSeq" id="WP_256001437.1">
    <property type="nucleotide sequence ID" value="NZ_JAGPYW010000019.1"/>
</dbReference>
<gene>
    <name evidence="1" type="ORF">KBX22_10455</name>
</gene>
<dbReference type="AlphaFoldDB" id="A0ABD4TS53"/>
<evidence type="ECO:0000313" key="2">
    <source>
        <dbReference type="Proteomes" id="UP001205080"/>
    </source>
</evidence>
<dbReference type="Proteomes" id="UP001205080">
    <property type="component" value="Unassembled WGS sequence"/>
</dbReference>
<dbReference type="InterPro" id="IPR036388">
    <property type="entry name" value="WH-like_DNA-bd_sf"/>
</dbReference>
<dbReference type="Gene3D" id="1.10.10.10">
    <property type="entry name" value="Winged helix-like DNA-binding domain superfamily/Winged helix DNA-binding domain"/>
    <property type="match status" value="1"/>
</dbReference>
<evidence type="ECO:0000313" key="1">
    <source>
        <dbReference type="EMBL" id="MCQ4615139.1"/>
    </source>
</evidence>
<comment type="caution">
    <text evidence="1">The sequence shown here is derived from an EMBL/GenBank/DDBJ whole genome shotgun (WGS) entry which is preliminary data.</text>
</comment>
<name>A0ABD4TS53_9CORY</name>
<protein>
    <submittedName>
        <fullName evidence="1">Transcriptional regulator</fullName>
    </submittedName>
</protein>
<dbReference type="InterPro" id="IPR036390">
    <property type="entry name" value="WH_DNA-bd_sf"/>
</dbReference>
<dbReference type="Pfam" id="PF12840">
    <property type="entry name" value="HTH_20"/>
    <property type="match status" value="1"/>
</dbReference>
<organism evidence="1 2">
    <name type="scientific">Corynebacterium pseudogenitalium</name>
    <dbReference type="NCBI Taxonomy" id="38303"/>
    <lineage>
        <taxon>Bacteria</taxon>
        <taxon>Bacillati</taxon>
        <taxon>Actinomycetota</taxon>
        <taxon>Actinomycetes</taxon>
        <taxon>Mycobacteriales</taxon>
        <taxon>Corynebacteriaceae</taxon>
        <taxon>Corynebacterium</taxon>
    </lineage>
</organism>
<dbReference type="SUPFAM" id="SSF46785">
    <property type="entry name" value="Winged helix' DNA-binding domain"/>
    <property type="match status" value="1"/>
</dbReference>